<dbReference type="EMBL" id="NUSQ01000170">
    <property type="protein sequence ID" value="PHD61229.1"/>
    <property type="molecule type" value="Genomic_DNA"/>
</dbReference>
<name>A0A2B5X753_9BACI</name>
<comment type="caution">
    <text evidence="1">The sequence shown here is derived from an EMBL/GenBank/DDBJ whole genome shotgun (WGS) entry which is preliminary data.</text>
</comment>
<sequence length="67" mass="8032">MWKQKGFHTKAISSVLLLFLLCANIWFLIPIKMNAIKKETNEIVSPTHIYTKNYTGNWMYAIFYFWL</sequence>
<organism evidence="1 2">
    <name type="scientific">Bacillus toyonensis</name>
    <dbReference type="NCBI Taxonomy" id="155322"/>
    <lineage>
        <taxon>Bacteria</taxon>
        <taxon>Bacillati</taxon>
        <taxon>Bacillota</taxon>
        <taxon>Bacilli</taxon>
        <taxon>Bacillales</taxon>
        <taxon>Bacillaceae</taxon>
        <taxon>Bacillus</taxon>
        <taxon>Bacillus cereus group</taxon>
    </lineage>
</organism>
<protein>
    <submittedName>
        <fullName evidence="1">Uncharacterized protein</fullName>
    </submittedName>
</protein>
<dbReference type="Proteomes" id="UP000225997">
    <property type="component" value="Unassembled WGS sequence"/>
</dbReference>
<evidence type="ECO:0000313" key="2">
    <source>
        <dbReference type="Proteomes" id="UP000225997"/>
    </source>
</evidence>
<feature type="non-terminal residue" evidence="1">
    <location>
        <position position="67"/>
    </location>
</feature>
<dbReference type="AlphaFoldDB" id="A0A2B5X753"/>
<accession>A0A2B5X753</accession>
<gene>
    <name evidence="1" type="ORF">COF40_26495</name>
</gene>
<proteinExistence type="predicted"/>
<evidence type="ECO:0000313" key="1">
    <source>
        <dbReference type="EMBL" id="PHD61229.1"/>
    </source>
</evidence>
<reference evidence="1 2" key="1">
    <citation type="submission" date="2017-09" db="EMBL/GenBank/DDBJ databases">
        <title>Large-scale bioinformatics analysis of Bacillus genomes uncovers conserved roles of natural products in bacterial physiology.</title>
        <authorList>
            <consortium name="Agbiome Team Llc"/>
            <person name="Bleich R.M."/>
            <person name="Grubbs K.J."/>
            <person name="Santa Maria K.C."/>
            <person name="Allen S.E."/>
            <person name="Farag S."/>
            <person name="Shank E.A."/>
            <person name="Bowers A."/>
        </authorList>
    </citation>
    <scope>NUCLEOTIDE SEQUENCE [LARGE SCALE GENOMIC DNA]</scope>
    <source>
        <strain evidence="1 2">AFS044250</strain>
    </source>
</reference>